<feature type="domain" description="DUF4283" evidence="1">
    <location>
        <begin position="35"/>
        <end position="109"/>
    </location>
</feature>
<evidence type="ECO:0000259" key="1">
    <source>
        <dbReference type="Pfam" id="PF14111"/>
    </source>
</evidence>
<dbReference type="InterPro" id="IPR025558">
    <property type="entry name" value="DUF4283"/>
</dbReference>
<keyword evidence="3" id="KW-1185">Reference proteome</keyword>
<sequence length="145" mass="16690">MDTNIDLLVEQTKGWKCEEVELTLKDDPMVNVEGKLLSDEVLNNKAVKVAIRKSWRTSAIMDIYGVEENVFIFIFCCQEDKRRISSQDPWTIIGPHMILKEWDPDAIFEEIDFSSSAFWVQVKGLPVQKQTRENAEIIGHSFGKV</sequence>
<protein>
    <recommendedName>
        <fullName evidence="1">DUF4283 domain-containing protein</fullName>
    </recommendedName>
</protein>
<proteinExistence type="predicted"/>
<comment type="caution">
    <text evidence="2">The sequence shown here is derived from an EMBL/GenBank/DDBJ whole genome shotgun (WGS) entry which is preliminary data.</text>
</comment>
<dbReference type="PANTHER" id="PTHR31286">
    <property type="entry name" value="GLYCINE-RICH CELL WALL STRUCTURAL PROTEIN 1.8-LIKE"/>
    <property type="match status" value="1"/>
</dbReference>
<gene>
    <name evidence="2" type="ORF">Tsubulata_027885</name>
</gene>
<evidence type="ECO:0000313" key="3">
    <source>
        <dbReference type="Proteomes" id="UP001141552"/>
    </source>
</evidence>
<dbReference type="Proteomes" id="UP001141552">
    <property type="component" value="Unassembled WGS sequence"/>
</dbReference>
<organism evidence="2 3">
    <name type="scientific">Turnera subulata</name>
    <dbReference type="NCBI Taxonomy" id="218843"/>
    <lineage>
        <taxon>Eukaryota</taxon>
        <taxon>Viridiplantae</taxon>
        <taxon>Streptophyta</taxon>
        <taxon>Embryophyta</taxon>
        <taxon>Tracheophyta</taxon>
        <taxon>Spermatophyta</taxon>
        <taxon>Magnoliopsida</taxon>
        <taxon>eudicotyledons</taxon>
        <taxon>Gunneridae</taxon>
        <taxon>Pentapetalae</taxon>
        <taxon>rosids</taxon>
        <taxon>fabids</taxon>
        <taxon>Malpighiales</taxon>
        <taxon>Passifloraceae</taxon>
        <taxon>Turnera</taxon>
    </lineage>
</organism>
<evidence type="ECO:0000313" key="2">
    <source>
        <dbReference type="EMBL" id="KAJ4850843.1"/>
    </source>
</evidence>
<dbReference type="EMBL" id="JAKUCV010000202">
    <property type="protein sequence ID" value="KAJ4850843.1"/>
    <property type="molecule type" value="Genomic_DNA"/>
</dbReference>
<name>A0A9Q0JQZ4_9ROSI</name>
<dbReference type="InterPro" id="IPR040256">
    <property type="entry name" value="At4g02000-like"/>
</dbReference>
<dbReference type="OrthoDB" id="1705899at2759"/>
<reference evidence="2" key="1">
    <citation type="submission" date="2022-02" db="EMBL/GenBank/DDBJ databases">
        <authorList>
            <person name="Henning P.M."/>
            <person name="McCubbin A.G."/>
            <person name="Shore J.S."/>
        </authorList>
    </citation>
    <scope>NUCLEOTIDE SEQUENCE</scope>
    <source>
        <strain evidence="2">F60SS</strain>
        <tissue evidence="2">Leaves</tissue>
    </source>
</reference>
<dbReference type="Pfam" id="PF14111">
    <property type="entry name" value="DUF4283"/>
    <property type="match status" value="1"/>
</dbReference>
<accession>A0A9Q0JQZ4</accession>
<dbReference type="AlphaFoldDB" id="A0A9Q0JQZ4"/>
<reference evidence="2" key="2">
    <citation type="journal article" date="2023" name="Plants (Basel)">
        <title>Annotation of the Turnera subulata (Passifloraceae) Draft Genome Reveals the S-Locus Evolved after the Divergence of Turneroideae from Passifloroideae in a Stepwise Manner.</title>
        <authorList>
            <person name="Henning P.M."/>
            <person name="Roalson E.H."/>
            <person name="Mir W."/>
            <person name="McCubbin A.G."/>
            <person name="Shore J.S."/>
        </authorList>
    </citation>
    <scope>NUCLEOTIDE SEQUENCE</scope>
    <source>
        <strain evidence="2">F60SS</strain>
    </source>
</reference>
<dbReference type="PANTHER" id="PTHR31286:SF178">
    <property type="entry name" value="DUF4283 DOMAIN-CONTAINING PROTEIN"/>
    <property type="match status" value="1"/>
</dbReference>